<evidence type="ECO:0000313" key="7">
    <source>
        <dbReference type="EMBL" id="KND59096.1"/>
    </source>
</evidence>
<comment type="pathway">
    <text evidence="1">Cofactor biosynthesis; adenosylcobalamin biosynthesis.</text>
</comment>
<keyword evidence="2" id="KW-0169">Cobalamin biosynthesis</keyword>
<dbReference type="InterPro" id="IPR000878">
    <property type="entry name" value="4pyrrol_Mease"/>
</dbReference>
<dbReference type="Pfam" id="PF00590">
    <property type="entry name" value="TP_methylase"/>
    <property type="match status" value="1"/>
</dbReference>
<evidence type="ECO:0000256" key="5">
    <source>
        <dbReference type="ARBA" id="ARBA00022691"/>
    </source>
</evidence>
<dbReference type="AlphaFoldDB" id="A0A0L0M9Y5"/>
<dbReference type="InterPro" id="IPR014776">
    <property type="entry name" value="4pyrrole_Mease_sub2"/>
</dbReference>
<dbReference type="SUPFAM" id="SSF53790">
    <property type="entry name" value="Tetrapyrrole methylase"/>
    <property type="match status" value="1"/>
</dbReference>
<accession>A0A0L0M9Y5</accession>
<reference evidence="8" key="1">
    <citation type="submission" date="2015-06" db="EMBL/GenBank/DDBJ databases">
        <title>Comparative genomics of Burkholderia leaf nodule symbionts.</title>
        <authorList>
            <person name="Carlier A."/>
            <person name="Eberl L."/>
            <person name="Pinto-Carbo M."/>
        </authorList>
    </citation>
    <scope>NUCLEOTIDE SEQUENCE [LARGE SCALE GENOMIC DNA]</scope>
    <source>
        <strain evidence="8">UZHbot4</strain>
    </source>
</reference>
<evidence type="ECO:0000256" key="2">
    <source>
        <dbReference type="ARBA" id="ARBA00022573"/>
    </source>
</evidence>
<dbReference type="Gene3D" id="3.40.1010.10">
    <property type="entry name" value="Cobalt-precorrin-4 Transmethylase, Domain 1"/>
    <property type="match status" value="1"/>
</dbReference>
<dbReference type="GO" id="GO:0032259">
    <property type="term" value="P:methylation"/>
    <property type="evidence" value="ECO:0007669"/>
    <property type="project" value="UniProtKB-KW"/>
</dbReference>
<comment type="caution">
    <text evidence="7">The sequence shown here is derived from an EMBL/GenBank/DDBJ whole genome shotgun (WGS) entry which is preliminary data.</text>
</comment>
<dbReference type="EC" id="2.1.1.152" evidence="7"/>
<dbReference type="PANTHER" id="PTHR43467">
    <property type="entry name" value="COBALT-PRECORRIN-2 C(20)-METHYLTRANSFERASE"/>
    <property type="match status" value="1"/>
</dbReference>
<name>A0A0L0M9Y5_9BURK</name>
<dbReference type="InterPro" id="IPR012797">
    <property type="entry name" value="CobF"/>
</dbReference>
<evidence type="ECO:0000256" key="4">
    <source>
        <dbReference type="ARBA" id="ARBA00022679"/>
    </source>
</evidence>
<dbReference type="CDD" id="cd11643">
    <property type="entry name" value="Precorrin-6A-synthase"/>
    <property type="match status" value="1"/>
</dbReference>
<keyword evidence="8" id="KW-1185">Reference proteome</keyword>
<proteinExistence type="predicted"/>
<keyword evidence="3 7" id="KW-0489">Methyltransferase</keyword>
<dbReference type="PIRSF" id="PIRSF036525">
    <property type="entry name" value="CobF"/>
    <property type="match status" value="1"/>
</dbReference>
<evidence type="ECO:0000313" key="8">
    <source>
        <dbReference type="Proteomes" id="UP000036959"/>
    </source>
</evidence>
<dbReference type="InterPro" id="IPR014777">
    <property type="entry name" value="4pyrrole_Mease_sub1"/>
</dbReference>
<organism evidence="7 8">
    <name type="scientific">Candidatus Burkholderia verschuerenii</name>
    <dbReference type="NCBI Taxonomy" id="242163"/>
    <lineage>
        <taxon>Bacteria</taxon>
        <taxon>Pseudomonadati</taxon>
        <taxon>Pseudomonadota</taxon>
        <taxon>Betaproteobacteria</taxon>
        <taxon>Burkholderiales</taxon>
        <taxon>Burkholderiaceae</taxon>
        <taxon>Burkholderia</taxon>
    </lineage>
</organism>
<keyword evidence="4 7" id="KW-0808">Transferase</keyword>
<dbReference type="GO" id="GO:0043819">
    <property type="term" value="F:precorrin-6A synthase (deacetylating) activity"/>
    <property type="evidence" value="ECO:0007669"/>
    <property type="project" value="UniProtKB-EC"/>
</dbReference>
<keyword evidence="5" id="KW-0949">S-adenosyl-L-methionine</keyword>
<gene>
    <name evidence="7" type="ORF">BVER_05030c</name>
</gene>
<dbReference type="PATRIC" id="fig|242163.4.peg.1781"/>
<evidence type="ECO:0000256" key="3">
    <source>
        <dbReference type="ARBA" id="ARBA00022603"/>
    </source>
</evidence>
<dbReference type="EMBL" id="LFJJ01000160">
    <property type="protein sequence ID" value="KND59096.1"/>
    <property type="molecule type" value="Genomic_DNA"/>
</dbReference>
<sequence>MPRADAMQLDCAFRYRRYGHFLERFMKRILIIGIGAGDPDYLTMQAVKALNQADVFFVMDKGEAKAKLVALRLEIIERYVTARDYRIVEATSPERGPDNGNYLNAVETLNRDKQQVFERLIADELADGECGAFLVWGDPSLYDSTIRIVEAIAQGGQHAFDYEVISGISSVQALAAKHRVALNAIGRPVAITNGRGIAEGFPSNADSVVVMLDAQNAYRRVEHEDVDIYWGAYVGTEDEILVAGKLADVAGEIERVRAEARARHGWIMDTYLLKRRGK</sequence>
<dbReference type="PANTHER" id="PTHR43467:SF1">
    <property type="entry name" value="PRECORRIN-6A SYNTHASE [DEACETYLATING]"/>
    <property type="match status" value="1"/>
</dbReference>
<dbReference type="InterPro" id="IPR035996">
    <property type="entry name" value="4pyrrol_Methylase_sf"/>
</dbReference>
<protein>
    <submittedName>
        <fullName evidence="7">Precorrin-6A synthase</fullName>
        <ecNumber evidence="7">2.1.1.152</ecNumber>
    </submittedName>
</protein>
<dbReference type="Gene3D" id="3.30.950.10">
    <property type="entry name" value="Methyltransferase, Cobalt-precorrin-4 Transmethylase, Domain 2"/>
    <property type="match status" value="1"/>
</dbReference>
<dbReference type="GO" id="GO:0009236">
    <property type="term" value="P:cobalamin biosynthetic process"/>
    <property type="evidence" value="ECO:0007669"/>
    <property type="project" value="UniProtKB-KW"/>
</dbReference>
<dbReference type="Proteomes" id="UP000036959">
    <property type="component" value="Unassembled WGS sequence"/>
</dbReference>
<dbReference type="NCBIfam" id="TIGR02434">
    <property type="entry name" value="CobF"/>
    <property type="match status" value="1"/>
</dbReference>
<feature type="domain" description="Tetrapyrrole methylase" evidence="6">
    <location>
        <begin position="29"/>
        <end position="249"/>
    </location>
</feature>
<evidence type="ECO:0000259" key="6">
    <source>
        <dbReference type="Pfam" id="PF00590"/>
    </source>
</evidence>
<evidence type="ECO:0000256" key="1">
    <source>
        <dbReference type="ARBA" id="ARBA00004953"/>
    </source>
</evidence>